<dbReference type="InterPro" id="IPR019192">
    <property type="entry name" value="Ribosomal_mL40"/>
</dbReference>
<evidence type="ECO:0000256" key="6">
    <source>
        <dbReference type="ARBA" id="ARBA00023274"/>
    </source>
</evidence>
<comment type="subcellular location">
    <subcellularLocation>
        <location evidence="1">Mitochondrion</location>
    </subcellularLocation>
</comment>
<dbReference type="Gene3D" id="6.10.250.3440">
    <property type="match status" value="1"/>
</dbReference>
<keyword evidence="3" id="KW-0809">Transit peptide</keyword>
<keyword evidence="6" id="KW-0687">Ribonucleoprotein</keyword>
<feature type="coiled-coil region" evidence="8">
    <location>
        <begin position="76"/>
        <end position="113"/>
    </location>
</feature>
<dbReference type="GO" id="GO:0005840">
    <property type="term" value="C:ribosome"/>
    <property type="evidence" value="ECO:0007669"/>
    <property type="project" value="UniProtKB-KW"/>
</dbReference>
<keyword evidence="5" id="KW-0496">Mitochondrion</keyword>
<dbReference type="InterPro" id="IPR042831">
    <property type="entry name" value="Ribosomal_mL40_fung"/>
</dbReference>
<evidence type="ECO:0000256" key="1">
    <source>
        <dbReference type="ARBA" id="ARBA00004173"/>
    </source>
</evidence>
<dbReference type="GO" id="GO:0005739">
    <property type="term" value="C:mitochondrion"/>
    <property type="evidence" value="ECO:0007669"/>
    <property type="project" value="UniProtKB-SubCell"/>
</dbReference>
<dbReference type="OrthoDB" id="2098203at2759"/>
<gene>
    <name evidence="9" type="ORF">PICMEDRAFT_74553</name>
</gene>
<evidence type="ECO:0000256" key="8">
    <source>
        <dbReference type="SAM" id="Coils"/>
    </source>
</evidence>
<dbReference type="GO" id="GO:1990904">
    <property type="term" value="C:ribonucleoprotein complex"/>
    <property type="evidence" value="ECO:0007669"/>
    <property type="project" value="UniProtKB-KW"/>
</dbReference>
<proteinExistence type="inferred from homology"/>
<protein>
    <recommendedName>
        <fullName evidence="7">Large ribosomal subunit protein mL40</fullName>
    </recommendedName>
</protein>
<evidence type="ECO:0000256" key="3">
    <source>
        <dbReference type="ARBA" id="ARBA00022946"/>
    </source>
</evidence>
<dbReference type="GeneID" id="30181488"/>
<name>A0A1E3NDU3_9ASCO</name>
<dbReference type="Proteomes" id="UP000094455">
    <property type="component" value="Unassembled WGS sequence"/>
</dbReference>
<dbReference type="EMBL" id="KV454007">
    <property type="protein sequence ID" value="ODQ44301.1"/>
    <property type="molecule type" value="Genomic_DNA"/>
</dbReference>
<evidence type="ECO:0000256" key="2">
    <source>
        <dbReference type="ARBA" id="ARBA00009360"/>
    </source>
</evidence>
<organism evidence="9 10">
    <name type="scientific">Pichia membranifaciens NRRL Y-2026</name>
    <dbReference type="NCBI Taxonomy" id="763406"/>
    <lineage>
        <taxon>Eukaryota</taxon>
        <taxon>Fungi</taxon>
        <taxon>Dikarya</taxon>
        <taxon>Ascomycota</taxon>
        <taxon>Saccharomycotina</taxon>
        <taxon>Pichiomycetes</taxon>
        <taxon>Pichiales</taxon>
        <taxon>Pichiaceae</taxon>
        <taxon>Pichia</taxon>
    </lineage>
</organism>
<evidence type="ECO:0000256" key="5">
    <source>
        <dbReference type="ARBA" id="ARBA00023128"/>
    </source>
</evidence>
<evidence type="ECO:0000313" key="9">
    <source>
        <dbReference type="EMBL" id="ODQ44301.1"/>
    </source>
</evidence>
<dbReference type="PANTHER" id="PTHR39150">
    <property type="entry name" value="54S RIBOSOMAL PROTEIN L28, MITOCHONDRIAL"/>
    <property type="match status" value="1"/>
</dbReference>
<dbReference type="PANTHER" id="PTHR39150:SF1">
    <property type="entry name" value="LARGE RIBOSOMAL SUBUNIT PROTEIN ML40"/>
    <property type="match status" value="1"/>
</dbReference>
<keyword evidence="4" id="KW-0689">Ribosomal protein</keyword>
<evidence type="ECO:0000313" key="10">
    <source>
        <dbReference type="Proteomes" id="UP000094455"/>
    </source>
</evidence>
<dbReference type="GO" id="GO:0003735">
    <property type="term" value="F:structural constituent of ribosome"/>
    <property type="evidence" value="ECO:0007669"/>
    <property type="project" value="InterPro"/>
</dbReference>
<comment type="similarity">
    <text evidence="2">Belongs to the mitochondrion-specific ribosomal protein mL40 family.</text>
</comment>
<dbReference type="GO" id="GO:0032543">
    <property type="term" value="P:mitochondrial translation"/>
    <property type="evidence" value="ECO:0007669"/>
    <property type="project" value="InterPro"/>
</dbReference>
<dbReference type="RefSeq" id="XP_019015414.1">
    <property type="nucleotide sequence ID" value="XM_019164801.1"/>
</dbReference>
<dbReference type="FunFam" id="6.10.250.3440:FF:000001">
    <property type="entry name" value="Mitochondrial ribosomal protein L40"/>
    <property type="match status" value="1"/>
</dbReference>
<evidence type="ECO:0000256" key="7">
    <source>
        <dbReference type="ARBA" id="ARBA00035192"/>
    </source>
</evidence>
<sequence length="149" mass="17626">MFTARTVLKKAAEHAKPLQQVRYKRDKAGLNPQLEKIVNQLSVLSAARKQPRLLKLCNEDYVKHRTVMKAWSVYRKAKIQQKEELLKKQYESMEAAAEELQKLDAKLYDIANEHQYGKRFPLEMRVPTEYPPRQIWFYEYFPKAPGSKN</sequence>
<accession>A0A1E3NDU3</accession>
<dbReference type="AlphaFoldDB" id="A0A1E3NDU3"/>
<evidence type="ECO:0000256" key="4">
    <source>
        <dbReference type="ARBA" id="ARBA00022980"/>
    </source>
</evidence>
<keyword evidence="8" id="KW-0175">Coiled coil</keyword>
<dbReference type="Pfam" id="PF09812">
    <property type="entry name" value="MRP-L28"/>
    <property type="match status" value="1"/>
</dbReference>
<reference evidence="9 10" key="1">
    <citation type="journal article" date="2016" name="Proc. Natl. Acad. Sci. U.S.A.">
        <title>Comparative genomics of biotechnologically important yeasts.</title>
        <authorList>
            <person name="Riley R."/>
            <person name="Haridas S."/>
            <person name="Wolfe K.H."/>
            <person name="Lopes M.R."/>
            <person name="Hittinger C.T."/>
            <person name="Goeker M."/>
            <person name="Salamov A.A."/>
            <person name="Wisecaver J.H."/>
            <person name="Long T.M."/>
            <person name="Calvey C.H."/>
            <person name="Aerts A.L."/>
            <person name="Barry K.W."/>
            <person name="Choi C."/>
            <person name="Clum A."/>
            <person name="Coughlan A.Y."/>
            <person name="Deshpande S."/>
            <person name="Douglass A.P."/>
            <person name="Hanson S.J."/>
            <person name="Klenk H.-P."/>
            <person name="LaButti K.M."/>
            <person name="Lapidus A."/>
            <person name="Lindquist E.A."/>
            <person name="Lipzen A.M."/>
            <person name="Meier-Kolthoff J.P."/>
            <person name="Ohm R.A."/>
            <person name="Otillar R.P."/>
            <person name="Pangilinan J.L."/>
            <person name="Peng Y."/>
            <person name="Rokas A."/>
            <person name="Rosa C.A."/>
            <person name="Scheuner C."/>
            <person name="Sibirny A.A."/>
            <person name="Slot J.C."/>
            <person name="Stielow J.B."/>
            <person name="Sun H."/>
            <person name="Kurtzman C.P."/>
            <person name="Blackwell M."/>
            <person name="Grigoriev I.V."/>
            <person name="Jeffries T.W."/>
        </authorList>
    </citation>
    <scope>NUCLEOTIDE SEQUENCE [LARGE SCALE GENOMIC DNA]</scope>
    <source>
        <strain evidence="9 10">NRRL Y-2026</strain>
    </source>
</reference>
<keyword evidence="10" id="KW-1185">Reference proteome</keyword>
<dbReference type="STRING" id="763406.A0A1E3NDU3"/>